<evidence type="ECO:0000313" key="1">
    <source>
        <dbReference type="EMBL" id="OUD03874.1"/>
    </source>
</evidence>
<dbReference type="Proteomes" id="UP000195105">
    <property type="component" value="Unassembled WGS sequence"/>
</dbReference>
<accession>A0A243S817</accession>
<dbReference type="EMBL" id="NGFN01000027">
    <property type="protein sequence ID" value="OUD03874.1"/>
    <property type="molecule type" value="Genomic_DNA"/>
</dbReference>
<sequence length="114" mass="12170">MNPRETRLRITVLTVPDCPNASVVRHRIDSALDGREVPVDWIEVSDEAGAAQWQMTGSPTILLNDVDPFATAESRPSVSCRLYRHPDGTADGAPTTADLRQALAAAGMPASGTD</sequence>
<evidence type="ECO:0000313" key="2">
    <source>
        <dbReference type="Proteomes" id="UP000195105"/>
    </source>
</evidence>
<name>A0A243S817_9ACTN</name>
<keyword evidence="2" id="KW-1185">Reference proteome</keyword>
<dbReference type="RefSeq" id="WP_086600030.1">
    <property type="nucleotide sequence ID" value="NZ_NGFN01000027.1"/>
</dbReference>
<organism evidence="1 2">
    <name type="scientific">Streptomyces swartbergensis</name>
    <dbReference type="NCBI Taxonomy" id="487165"/>
    <lineage>
        <taxon>Bacteria</taxon>
        <taxon>Bacillati</taxon>
        <taxon>Actinomycetota</taxon>
        <taxon>Actinomycetes</taxon>
        <taxon>Kitasatosporales</taxon>
        <taxon>Streptomycetaceae</taxon>
        <taxon>Streptomyces</taxon>
    </lineage>
</organism>
<reference evidence="1 2" key="1">
    <citation type="submission" date="2017-05" db="EMBL/GenBank/DDBJ databases">
        <title>Biotechnological potential of actinobacteria isolated from South African environments.</title>
        <authorList>
            <person name="Le Roes-Hill M."/>
            <person name="Prins A."/>
            <person name="Durrell K.A."/>
        </authorList>
    </citation>
    <scope>NUCLEOTIDE SEQUENCE [LARGE SCALE GENOMIC DNA]</scope>
    <source>
        <strain evidence="1 2">HMC13</strain>
    </source>
</reference>
<proteinExistence type="predicted"/>
<gene>
    <name evidence="1" type="ORF">CA983_07170</name>
</gene>
<dbReference type="AlphaFoldDB" id="A0A243S817"/>
<evidence type="ECO:0008006" key="3">
    <source>
        <dbReference type="Google" id="ProtNLM"/>
    </source>
</evidence>
<comment type="caution">
    <text evidence="1">The sequence shown here is derived from an EMBL/GenBank/DDBJ whole genome shotgun (WGS) entry which is preliminary data.</text>
</comment>
<protein>
    <recommendedName>
        <fullName evidence="3">Alkylmercury lyase</fullName>
    </recommendedName>
</protein>